<dbReference type="PANTHER" id="PTHR10815:SF5">
    <property type="entry name" value="METHYLATED-DNA--PROTEIN-CYSTEINE METHYLTRANSFERASE"/>
    <property type="match status" value="1"/>
</dbReference>
<dbReference type="EC" id="2.1.1.63" evidence="3"/>
<dbReference type="AlphaFoldDB" id="A0A2W1I454"/>
<evidence type="ECO:0000256" key="6">
    <source>
        <dbReference type="ARBA" id="ARBA00022763"/>
    </source>
</evidence>
<keyword evidence="6" id="KW-0227">DNA damage</keyword>
<evidence type="ECO:0000256" key="2">
    <source>
        <dbReference type="ARBA" id="ARBA00008711"/>
    </source>
</evidence>
<comment type="caution">
    <text evidence="11">The sequence shown here is derived from an EMBL/GenBank/DDBJ whole genome shotgun (WGS) entry which is preliminary data.</text>
</comment>
<dbReference type="RefSeq" id="WP_014634869.1">
    <property type="nucleotide sequence ID" value="NZ_CAJHJN010000007.1"/>
</dbReference>
<dbReference type="CDD" id="cd06445">
    <property type="entry name" value="ATase"/>
    <property type="match status" value="1"/>
</dbReference>
<name>A0A2W1I454_STRSL</name>
<dbReference type="KEGG" id="ssah:HSISS4_01424"/>
<keyword evidence="5" id="KW-0808">Transferase</keyword>
<organism evidence="11 12">
    <name type="scientific">Streptococcus salivarius</name>
    <dbReference type="NCBI Taxonomy" id="1304"/>
    <lineage>
        <taxon>Bacteria</taxon>
        <taxon>Bacillati</taxon>
        <taxon>Bacillota</taxon>
        <taxon>Bacilli</taxon>
        <taxon>Lactobacillales</taxon>
        <taxon>Streptococcaceae</taxon>
        <taxon>Streptococcus</taxon>
    </lineage>
</organism>
<dbReference type="PROSITE" id="PS00374">
    <property type="entry name" value="MGMT"/>
    <property type="match status" value="1"/>
</dbReference>
<dbReference type="InterPro" id="IPR036631">
    <property type="entry name" value="MGMT_N_sf"/>
</dbReference>
<comment type="catalytic activity">
    <reaction evidence="1">
        <text>a 4-O-methyl-thymidine in DNA + L-cysteinyl-[protein] = a thymidine in DNA + S-methyl-L-cysteinyl-[protein]</text>
        <dbReference type="Rhea" id="RHEA:53428"/>
        <dbReference type="Rhea" id="RHEA-COMP:10131"/>
        <dbReference type="Rhea" id="RHEA-COMP:10132"/>
        <dbReference type="Rhea" id="RHEA-COMP:13555"/>
        <dbReference type="Rhea" id="RHEA-COMP:13556"/>
        <dbReference type="ChEBI" id="CHEBI:29950"/>
        <dbReference type="ChEBI" id="CHEBI:82612"/>
        <dbReference type="ChEBI" id="CHEBI:137386"/>
        <dbReference type="ChEBI" id="CHEBI:137387"/>
        <dbReference type="EC" id="2.1.1.63"/>
    </reaction>
</comment>
<dbReference type="Pfam" id="PF01035">
    <property type="entry name" value="DNA_binding_1"/>
    <property type="match status" value="1"/>
</dbReference>
<dbReference type="Pfam" id="PF02870">
    <property type="entry name" value="Methyltransf_1N"/>
    <property type="match status" value="1"/>
</dbReference>
<keyword evidence="7" id="KW-0234">DNA repair</keyword>
<dbReference type="EMBL" id="NSIW01000010">
    <property type="protein sequence ID" value="PZD56350.1"/>
    <property type="molecule type" value="Genomic_DNA"/>
</dbReference>
<evidence type="ECO:0000313" key="11">
    <source>
        <dbReference type="EMBL" id="PZD56350.1"/>
    </source>
</evidence>
<dbReference type="Gene3D" id="1.10.10.10">
    <property type="entry name" value="Winged helix-like DNA-binding domain superfamily/Winged helix DNA-binding domain"/>
    <property type="match status" value="1"/>
</dbReference>
<dbReference type="PANTHER" id="PTHR10815">
    <property type="entry name" value="METHYLATED-DNA--PROTEIN-CYSTEINE METHYLTRANSFERASE"/>
    <property type="match status" value="1"/>
</dbReference>
<keyword evidence="4" id="KW-0489">Methyltransferase</keyword>
<comment type="catalytic activity">
    <reaction evidence="8">
        <text>a 6-O-methyl-2'-deoxyguanosine in DNA + L-cysteinyl-[protein] = S-methyl-L-cysteinyl-[protein] + a 2'-deoxyguanosine in DNA</text>
        <dbReference type="Rhea" id="RHEA:24000"/>
        <dbReference type="Rhea" id="RHEA-COMP:10131"/>
        <dbReference type="Rhea" id="RHEA-COMP:10132"/>
        <dbReference type="Rhea" id="RHEA-COMP:11367"/>
        <dbReference type="Rhea" id="RHEA-COMP:11368"/>
        <dbReference type="ChEBI" id="CHEBI:29950"/>
        <dbReference type="ChEBI" id="CHEBI:82612"/>
        <dbReference type="ChEBI" id="CHEBI:85445"/>
        <dbReference type="ChEBI" id="CHEBI:85448"/>
        <dbReference type="EC" id="2.1.1.63"/>
    </reaction>
</comment>
<comment type="similarity">
    <text evidence="2">Belongs to the MGMT family.</text>
</comment>
<dbReference type="GO" id="GO:0032259">
    <property type="term" value="P:methylation"/>
    <property type="evidence" value="ECO:0007669"/>
    <property type="project" value="UniProtKB-KW"/>
</dbReference>
<proteinExistence type="inferred from homology"/>
<reference evidence="11 12" key="1">
    <citation type="submission" date="2017-08" db="EMBL/GenBank/DDBJ databases">
        <title>Streptococcus salivarius strain HS0302 Genome.</title>
        <authorList>
            <person name="Smith J."/>
            <person name="Deng P."/>
            <person name="Geng M."/>
        </authorList>
    </citation>
    <scope>NUCLEOTIDE SEQUENCE [LARGE SCALE GENOMIC DNA]</scope>
    <source>
        <strain evidence="11 12">HS0302</strain>
    </source>
</reference>
<dbReference type="FunFam" id="1.10.10.10:FF:000214">
    <property type="entry name" value="Methylated-DNA--protein-cysteine methyltransferase"/>
    <property type="match status" value="1"/>
</dbReference>
<evidence type="ECO:0000259" key="9">
    <source>
        <dbReference type="Pfam" id="PF01035"/>
    </source>
</evidence>
<dbReference type="InterPro" id="IPR036388">
    <property type="entry name" value="WH-like_DNA-bd_sf"/>
</dbReference>
<dbReference type="InterPro" id="IPR036217">
    <property type="entry name" value="MethylDNA_cys_MeTrfase_DNAb"/>
</dbReference>
<evidence type="ECO:0000256" key="8">
    <source>
        <dbReference type="ARBA" id="ARBA00049348"/>
    </source>
</evidence>
<evidence type="ECO:0000259" key="10">
    <source>
        <dbReference type="Pfam" id="PF02870"/>
    </source>
</evidence>
<evidence type="ECO:0000256" key="7">
    <source>
        <dbReference type="ARBA" id="ARBA00023204"/>
    </source>
</evidence>
<feature type="domain" description="Methylguanine DNA methyltransferase ribonuclease-like" evidence="10">
    <location>
        <begin position="2"/>
        <end position="74"/>
    </location>
</feature>
<dbReference type="SUPFAM" id="SSF46767">
    <property type="entry name" value="Methylated DNA-protein cysteine methyltransferase, C-terminal domain"/>
    <property type="match status" value="1"/>
</dbReference>
<sequence>MLYRQYYLSPIGRLCLVASDQALYGIWLEGQKHFQAGIKEEELVDTSNPILKMTKNWLEAYFKGEHPNPDKLPLADRGTAFQLKVWLALRDIPAGQSITYSQIGKVISCQSAQAVGTAVGKNPWLILIPCHRVLPSSGHIGNYAAGEDAKRFLLHLEGIRFDNP</sequence>
<dbReference type="InterPro" id="IPR008332">
    <property type="entry name" value="MethylG_MeTrfase_N"/>
</dbReference>
<evidence type="ECO:0000256" key="1">
    <source>
        <dbReference type="ARBA" id="ARBA00001286"/>
    </source>
</evidence>
<dbReference type="GO" id="GO:0003908">
    <property type="term" value="F:methylated-DNA-[protein]-cysteine S-methyltransferase activity"/>
    <property type="evidence" value="ECO:0007669"/>
    <property type="project" value="UniProtKB-EC"/>
</dbReference>
<evidence type="ECO:0000256" key="3">
    <source>
        <dbReference type="ARBA" id="ARBA00011918"/>
    </source>
</evidence>
<dbReference type="GO" id="GO:0006281">
    <property type="term" value="P:DNA repair"/>
    <property type="evidence" value="ECO:0007669"/>
    <property type="project" value="UniProtKB-KW"/>
</dbReference>
<dbReference type="Proteomes" id="UP000248776">
    <property type="component" value="Unassembled WGS sequence"/>
</dbReference>
<gene>
    <name evidence="11" type="ORF">CKU37_06340</name>
</gene>
<dbReference type="NCBIfam" id="TIGR00589">
    <property type="entry name" value="ogt"/>
    <property type="match status" value="1"/>
</dbReference>
<evidence type="ECO:0000256" key="5">
    <source>
        <dbReference type="ARBA" id="ARBA00022679"/>
    </source>
</evidence>
<protein>
    <recommendedName>
        <fullName evidence="3">methylated-DNA--[protein]-cysteine S-methyltransferase</fullName>
        <ecNumber evidence="3">2.1.1.63</ecNumber>
    </recommendedName>
</protein>
<dbReference type="InterPro" id="IPR001497">
    <property type="entry name" value="MethylDNA_cys_MeTrfase_AS"/>
</dbReference>
<accession>A0A2W1I454</accession>
<dbReference type="Gene3D" id="3.30.160.70">
    <property type="entry name" value="Methylated DNA-protein cysteine methyltransferase domain"/>
    <property type="match status" value="1"/>
</dbReference>
<feature type="domain" description="Methylated-DNA-[protein]-cysteine S-methyltransferase DNA binding" evidence="9">
    <location>
        <begin position="80"/>
        <end position="159"/>
    </location>
</feature>
<dbReference type="InterPro" id="IPR014048">
    <property type="entry name" value="MethylDNA_cys_MeTrfase_DNA-bd"/>
</dbReference>
<evidence type="ECO:0000313" key="12">
    <source>
        <dbReference type="Proteomes" id="UP000248776"/>
    </source>
</evidence>
<dbReference type="GeneID" id="93792702"/>
<evidence type="ECO:0000256" key="4">
    <source>
        <dbReference type="ARBA" id="ARBA00022603"/>
    </source>
</evidence>
<dbReference type="SUPFAM" id="SSF53155">
    <property type="entry name" value="Methylated DNA-protein cysteine methyltransferase domain"/>
    <property type="match status" value="1"/>
</dbReference>